<protein>
    <submittedName>
        <fullName evidence="2">Uncharacterized protein</fullName>
    </submittedName>
</protein>
<evidence type="ECO:0000256" key="1">
    <source>
        <dbReference type="SAM" id="MobiDB-lite"/>
    </source>
</evidence>
<proteinExistence type="predicted"/>
<dbReference type="Proteomes" id="UP001519460">
    <property type="component" value="Unassembled WGS sequence"/>
</dbReference>
<feature type="region of interest" description="Disordered" evidence="1">
    <location>
        <begin position="86"/>
        <end position="108"/>
    </location>
</feature>
<feature type="compositionally biased region" description="Polar residues" evidence="1">
    <location>
        <begin position="88"/>
        <end position="100"/>
    </location>
</feature>
<dbReference type="EMBL" id="JACVVK020000298">
    <property type="protein sequence ID" value="KAK7479638.1"/>
    <property type="molecule type" value="Genomic_DNA"/>
</dbReference>
<organism evidence="2 3">
    <name type="scientific">Batillaria attramentaria</name>
    <dbReference type="NCBI Taxonomy" id="370345"/>
    <lineage>
        <taxon>Eukaryota</taxon>
        <taxon>Metazoa</taxon>
        <taxon>Spiralia</taxon>
        <taxon>Lophotrochozoa</taxon>
        <taxon>Mollusca</taxon>
        <taxon>Gastropoda</taxon>
        <taxon>Caenogastropoda</taxon>
        <taxon>Sorbeoconcha</taxon>
        <taxon>Cerithioidea</taxon>
        <taxon>Batillariidae</taxon>
        <taxon>Batillaria</taxon>
    </lineage>
</organism>
<reference evidence="2 3" key="1">
    <citation type="journal article" date="2023" name="Sci. Data">
        <title>Genome assembly of the Korean intertidal mud-creeper Batillaria attramentaria.</title>
        <authorList>
            <person name="Patra A.K."/>
            <person name="Ho P.T."/>
            <person name="Jun S."/>
            <person name="Lee S.J."/>
            <person name="Kim Y."/>
            <person name="Won Y.J."/>
        </authorList>
    </citation>
    <scope>NUCLEOTIDE SEQUENCE [LARGE SCALE GENOMIC DNA]</scope>
    <source>
        <strain evidence="2">Wonlab-2016</strain>
    </source>
</reference>
<evidence type="ECO:0000313" key="2">
    <source>
        <dbReference type="EMBL" id="KAK7479638.1"/>
    </source>
</evidence>
<accession>A0ABD0JYN1</accession>
<evidence type="ECO:0000313" key="3">
    <source>
        <dbReference type="Proteomes" id="UP001519460"/>
    </source>
</evidence>
<gene>
    <name evidence="2" type="ORF">BaRGS_00029104</name>
</gene>
<keyword evidence="3" id="KW-1185">Reference proteome</keyword>
<comment type="caution">
    <text evidence="2">The sequence shown here is derived from an EMBL/GenBank/DDBJ whole genome shotgun (WGS) entry which is preliminary data.</text>
</comment>
<name>A0ABD0JYN1_9CAEN</name>
<sequence length="108" mass="12258">MRGGPTRKQGYQMSLCCGRVYAFGGGNPHRTEPEQTHAFSVNVLSRALFSFGLYQCSCCWNFCLRKLEFPEFPAFTQDKSYTHHYNPAAQQKDTHSSSTAPKPWLFLG</sequence>
<dbReference type="AlphaFoldDB" id="A0ABD0JYN1"/>